<keyword evidence="2" id="KW-1185">Reference proteome</keyword>
<sequence length="52" mass="5803">RYQKTGRILATKKGGAIKKKVTPEIEALILSSQDKDCTSKAIRLKDICKRSI</sequence>
<feature type="non-terminal residue" evidence="1">
    <location>
        <position position="1"/>
    </location>
</feature>
<dbReference type="AlphaFoldDB" id="A0A2U1IYT8"/>
<organism evidence="1 2">
    <name type="scientific">Smittium angustum</name>
    <dbReference type="NCBI Taxonomy" id="133377"/>
    <lineage>
        <taxon>Eukaryota</taxon>
        <taxon>Fungi</taxon>
        <taxon>Fungi incertae sedis</taxon>
        <taxon>Zoopagomycota</taxon>
        <taxon>Kickxellomycotina</taxon>
        <taxon>Harpellomycetes</taxon>
        <taxon>Harpellales</taxon>
        <taxon>Legeriomycetaceae</taxon>
        <taxon>Smittium</taxon>
    </lineage>
</organism>
<evidence type="ECO:0000313" key="1">
    <source>
        <dbReference type="EMBL" id="PVZ97981.1"/>
    </source>
</evidence>
<reference evidence="1 2" key="1">
    <citation type="journal article" date="2018" name="MBio">
        <title>Comparative Genomics Reveals the Core Gene Toolbox for the Fungus-Insect Symbiosis.</title>
        <authorList>
            <person name="Wang Y."/>
            <person name="Stata M."/>
            <person name="Wang W."/>
            <person name="Stajich J.E."/>
            <person name="White M.M."/>
            <person name="Moncalvo J.M."/>
        </authorList>
    </citation>
    <scope>NUCLEOTIDE SEQUENCE [LARGE SCALE GENOMIC DNA]</scope>
    <source>
        <strain evidence="1 2">AUS-126-30</strain>
    </source>
</reference>
<proteinExistence type="predicted"/>
<dbReference type="Proteomes" id="UP000245591">
    <property type="component" value="Unassembled WGS sequence"/>
</dbReference>
<dbReference type="EMBL" id="MBFU01000607">
    <property type="protein sequence ID" value="PVZ97981.1"/>
    <property type="molecule type" value="Genomic_DNA"/>
</dbReference>
<protein>
    <submittedName>
        <fullName evidence="1">Uncharacterized protein</fullName>
    </submittedName>
</protein>
<comment type="caution">
    <text evidence="1">The sequence shown here is derived from an EMBL/GenBank/DDBJ whole genome shotgun (WGS) entry which is preliminary data.</text>
</comment>
<name>A0A2U1IYT8_SMIAN</name>
<accession>A0A2U1IYT8</accession>
<gene>
    <name evidence="1" type="ORF">BB558_006029</name>
</gene>
<evidence type="ECO:0000313" key="2">
    <source>
        <dbReference type="Proteomes" id="UP000245591"/>
    </source>
</evidence>